<evidence type="ECO:0000256" key="2">
    <source>
        <dbReference type="SAM" id="MobiDB-lite"/>
    </source>
</evidence>
<evidence type="ECO:0000313" key="4">
    <source>
        <dbReference type="RefSeq" id="XP_026682491.1"/>
    </source>
</evidence>
<feature type="region of interest" description="Disordered" evidence="2">
    <location>
        <begin position="43"/>
        <end position="130"/>
    </location>
</feature>
<feature type="compositionally biased region" description="Polar residues" evidence="2">
    <location>
        <begin position="51"/>
        <end position="61"/>
    </location>
</feature>
<dbReference type="PaxDb" id="121845-A0A3Q0J244"/>
<protein>
    <submittedName>
        <fullName evidence="4">Uncharacterized protein LOC103513520 isoform X1</fullName>
    </submittedName>
</protein>
<organism evidence="3 4">
    <name type="scientific">Diaphorina citri</name>
    <name type="common">Asian citrus psyllid</name>
    <dbReference type="NCBI Taxonomy" id="121845"/>
    <lineage>
        <taxon>Eukaryota</taxon>
        <taxon>Metazoa</taxon>
        <taxon>Ecdysozoa</taxon>
        <taxon>Arthropoda</taxon>
        <taxon>Hexapoda</taxon>
        <taxon>Insecta</taxon>
        <taxon>Pterygota</taxon>
        <taxon>Neoptera</taxon>
        <taxon>Paraneoptera</taxon>
        <taxon>Hemiptera</taxon>
        <taxon>Sternorrhyncha</taxon>
        <taxon>Psylloidea</taxon>
        <taxon>Psyllidae</taxon>
        <taxon>Diaphorininae</taxon>
        <taxon>Diaphorina</taxon>
    </lineage>
</organism>
<evidence type="ECO:0000256" key="1">
    <source>
        <dbReference type="SAM" id="Coils"/>
    </source>
</evidence>
<dbReference type="RefSeq" id="XP_026682491.1">
    <property type="nucleotide sequence ID" value="XM_026826690.1"/>
</dbReference>
<gene>
    <name evidence="4" type="primary">LOC103513520</name>
</gene>
<accession>A0A3Q0J244</accession>
<reference evidence="4" key="1">
    <citation type="submission" date="2025-08" db="UniProtKB">
        <authorList>
            <consortium name="RefSeq"/>
        </authorList>
    </citation>
    <scope>IDENTIFICATION</scope>
</reference>
<dbReference type="Proteomes" id="UP000079169">
    <property type="component" value="Unplaced"/>
</dbReference>
<keyword evidence="1" id="KW-0175">Coiled coil</keyword>
<dbReference type="AlphaFoldDB" id="A0A3Q0J244"/>
<feature type="compositionally biased region" description="Basic and acidic residues" evidence="2">
    <location>
        <begin position="81"/>
        <end position="95"/>
    </location>
</feature>
<name>A0A3Q0J244_DIACI</name>
<feature type="coiled-coil region" evidence="1">
    <location>
        <begin position="219"/>
        <end position="246"/>
    </location>
</feature>
<keyword evidence="3" id="KW-1185">Reference proteome</keyword>
<dbReference type="GeneID" id="103513520"/>
<sequence>MANWIRVETACVADVWFQMLESGFTSCEDELLENVTASLVSSAYTDDGGTWKSSSGSTVESLTKCEDLDLEDSPPPSRRGISPERDDLHAGERSPRPGHKPPRWSDITPRGGHLSPRQPDSLEPLSPRAEARPFRRSGIPVVHHHHHQTPPLQTKLLTKCQSLQDLSKCLALIHPERLNNTYNSTDTINSQSLSSTKDSGFQRSYSSNSICSVRRRNKYDHVESKVKQYIRNIKDNERKHKALKRNSLHVGPHEDSMGSRRSSLQDTELLGDCTSGGSKSCCNTRRSSYQDELRVLFNIDVNMHYNMNFVFYSIGYRAPW</sequence>
<evidence type="ECO:0000313" key="3">
    <source>
        <dbReference type="Proteomes" id="UP000079169"/>
    </source>
</evidence>
<proteinExistence type="predicted"/>